<evidence type="ECO:0008006" key="4">
    <source>
        <dbReference type="Google" id="ProtNLM"/>
    </source>
</evidence>
<name>A0A136M0G0_9BACT</name>
<feature type="transmembrane region" description="Helical" evidence="1">
    <location>
        <begin position="12"/>
        <end position="33"/>
    </location>
</feature>
<reference evidence="2 3" key="1">
    <citation type="submission" date="2015-02" db="EMBL/GenBank/DDBJ databases">
        <title>Improved understanding of the partial-nitritation anammox process through 23 genomes representing the majority of the microbial community.</title>
        <authorList>
            <person name="Speth D.R."/>
            <person name="In T Zandt M."/>
            <person name="Guerrero Cruz S."/>
            <person name="Jetten M.S."/>
            <person name="Dutilh B.E."/>
        </authorList>
    </citation>
    <scope>NUCLEOTIDE SEQUENCE [LARGE SCALE GENOMIC DNA]</scope>
    <source>
        <strain evidence="2">OLB20</strain>
    </source>
</reference>
<dbReference type="STRING" id="1617426.TR69_WS6001000258"/>
<protein>
    <recommendedName>
        <fullName evidence="4">DUF5667 domain-containing protein</fullName>
    </recommendedName>
</protein>
<keyword evidence="1" id="KW-0472">Membrane</keyword>
<keyword evidence="1" id="KW-1133">Transmembrane helix</keyword>
<dbReference type="AlphaFoldDB" id="A0A136M0G0"/>
<evidence type="ECO:0000313" key="2">
    <source>
        <dbReference type="EMBL" id="KXK27382.1"/>
    </source>
</evidence>
<keyword evidence="1" id="KW-0812">Transmembrane</keyword>
<accession>A0A136M0G0</accession>
<gene>
    <name evidence="2" type="ORF">TR69_WS6001000258</name>
</gene>
<sequence>MQKIRAYIASINFKTAALVFVPLFIIFVGGYFIDRSADQAEPGSSLYGLDRTFETVRRTLPKGAVGDARFEIEVQEERFIEFKSMYSRNPDDPNLLEAAKELQTQQDRLWTAFDNAKDRYYAPQENEYWLAGRYEGMMNVHMLVFDEIRRDRKDTELADQVRLATQKYRATGNYVSELMQQATSLEGEDNT</sequence>
<dbReference type="EMBL" id="JYNZ01000002">
    <property type="protein sequence ID" value="KXK27382.1"/>
    <property type="molecule type" value="Genomic_DNA"/>
</dbReference>
<dbReference type="Proteomes" id="UP000070457">
    <property type="component" value="Unassembled WGS sequence"/>
</dbReference>
<evidence type="ECO:0000313" key="3">
    <source>
        <dbReference type="Proteomes" id="UP000070457"/>
    </source>
</evidence>
<organism evidence="2 3">
    <name type="scientific">candidate division WS6 bacterium OLB20</name>
    <dbReference type="NCBI Taxonomy" id="1617426"/>
    <lineage>
        <taxon>Bacteria</taxon>
        <taxon>Candidatus Dojkabacteria</taxon>
    </lineage>
</organism>
<comment type="caution">
    <text evidence="2">The sequence shown here is derived from an EMBL/GenBank/DDBJ whole genome shotgun (WGS) entry which is preliminary data.</text>
</comment>
<evidence type="ECO:0000256" key="1">
    <source>
        <dbReference type="SAM" id="Phobius"/>
    </source>
</evidence>
<proteinExistence type="predicted"/>